<dbReference type="GO" id="GO:0005737">
    <property type="term" value="C:cytoplasm"/>
    <property type="evidence" value="ECO:0007669"/>
    <property type="project" value="UniProtKB-SubCell"/>
</dbReference>
<organism evidence="7 8">
    <name type="scientific">Tetrabaena socialis</name>
    <dbReference type="NCBI Taxonomy" id="47790"/>
    <lineage>
        <taxon>Eukaryota</taxon>
        <taxon>Viridiplantae</taxon>
        <taxon>Chlorophyta</taxon>
        <taxon>core chlorophytes</taxon>
        <taxon>Chlorophyceae</taxon>
        <taxon>CS clade</taxon>
        <taxon>Chlamydomonadales</taxon>
        <taxon>Tetrabaenaceae</taxon>
        <taxon>Tetrabaena</taxon>
    </lineage>
</organism>
<name>A0A2J7ZV05_9CHLO</name>
<dbReference type="GO" id="GO:0005509">
    <property type="term" value="F:calcium ion binding"/>
    <property type="evidence" value="ECO:0007669"/>
    <property type="project" value="InterPro"/>
</dbReference>
<evidence type="ECO:0000259" key="6">
    <source>
        <dbReference type="PROSITE" id="PS50222"/>
    </source>
</evidence>
<dbReference type="Pfam" id="PF13499">
    <property type="entry name" value="EF-hand_7"/>
    <property type="match status" value="1"/>
</dbReference>
<dbReference type="Gene3D" id="1.10.238.10">
    <property type="entry name" value="EF-hand"/>
    <property type="match status" value="1"/>
</dbReference>
<dbReference type="InterPro" id="IPR051426">
    <property type="entry name" value="Peflin/Sorcin_CaBP"/>
</dbReference>
<evidence type="ECO:0000256" key="3">
    <source>
        <dbReference type="ARBA" id="ARBA00022723"/>
    </source>
</evidence>
<dbReference type="PANTHER" id="PTHR46212">
    <property type="entry name" value="PEFLIN"/>
    <property type="match status" value="1"/>
</dbReference>
<comment type="caution">
    <text evidence="7">The sequence shown here is derived from an EMBL/GenBank/DDBJ whole genome shotgun (WGS) entry which is preliminary data.</text>
</comment>
<dbReference type="PROSITE" id="PS50222">
    <property type="entry name" value="EF_HAND_2"/>
    <property type="match status" value="1"/>
</dbReference>
<dbReference type="InterPro" id="IPR002048">
    <property type="entry name" value="EF_hand_dom"/>
</dbReference>
<dbReference type="AlphaFoldDB" id="A0A2J7ZV05"/>
<evidence type="ECO:0000256" key="2">
    <source>
        <dbReference type="ARBA" id="ARBA00022490"/>
    </source>
</evidence>
<keyword evidence="4" id="KW-0677">Repeat</keyword>
<comment type="subcellular location">
    <subcellularLocation>
        <location evidence="1">Cytoplasm</location>
    </subcellularLocation>
</comment>
<evidence type="ECO:0000313" key="7">
    <source>
        <dbReference type="EMBL" id="PNH04080.1"/>
    </source>
</evidence>
<dbReference type="SUPFAM" id="SSF47473">
    <property type="entry name" value="EF-hand"/>
    <property type="match status" value="1"/>
</dbReference>
<dbReference type="InterPro" id="IPR018247">
    <property type="entry name" value="EF_Hand_1_Ca_BS"/>
</dbReference>
<dbReference type="PROSITE" id="PS00018">
    <property type="entry name" value="EF_HAND_1"/>
    <property type="match status" value="1"/>
</dbReference>
<evidence type="ECO:0000256" key="4">
    <source>
        <dbReference type="ARBA" id="ARBA00022737"/>
    </source>
</evidence>
<dbReference type="EMBL" id="PGGS01000426">
    <property type="protein sequence ID" value="PNH04080.1"/>
    <property type="molecule type" value="Genomic_DNA"/>
</dbReference>
<dbReference type="OrthoDB" id="186625at2759"/>
<evidence type="ECO:0000313" key="8">
    <source>
        <dbReference type="Proteomes" id="UP000236333"/>
    </source>
</evidence>
<keyword evidence="5" id="KW-0106">Calcium</keyword>
<protein>
    <submittedName>
        <fullName evidence="7">Peflin</fullName>
    </submittedName>
</protein>
<dbReference type="InterPro" id="IPR011992">
    <property type="entry name" value="EF-hand-dom_pair"/>
</dbReference>
<keyword evidence="2" id="KW-0963">Cytoplasm</keyword>
<proteinExistence type="predicted"/>
<dbReference type="GO" id="GO:0048306">
    <property type="term" value="F:calcium-dependent protein binding"/>
    <property type="evidence" value="ECO:0007669"/>
    <property type="project" value="UniProtKB-ARBA"/>
</dbReference>
<reference evidence="7 8" key="1">
    <citation type="journal article" date="2017" name="Mol. Biol. Evol.">
        <title>The 4-celled Tetrabaena socialis nuclear genome reveals the essential components for genetic control of cell number at the origin of multicellularity in the volvocine lineage.</title>
        <authorList>
            <person name="Featherston J."/>
            <person name="Arakaki Y."/>
            <person name="Hanschen E.R."/>
            <person name="Ferris P.J."/>
            <person name="Michod R.E."/>
            <person name="Olson B.J.S.C."/>
            <person name="Nozaki H."/>
            <person name="Durand P.M."/>
        </authorList>
    </citation>
    <scope>NUCLEOTIDE SEQUENCE [LARGE SCALE GENOMIC DNA]</scope>
    <source>
        <strain evidence="7 8">NIES-571</strain>
    </source>
</reference>
<dbReference type="PANTHER" id="PTHR46212:SF3">
    <property type="entry name" value="GH27120P"/>
    <property type="match status" value="1"/>
</dbReference>
<keyword evidence="3" id="KW-0479">Metal-binding</keyword>
<evidence type="ECO:0000256" key="1">
    <source>
        <dbReference type="ARBA" id="ARBA00004496"/>
    </source>
</evidence>
<dbReference type="Proteomes" id="UP000236333">
    <property type="component" value="Unassembled WGS sequence"/>
</dbReference>
<keyword evidence="8" id="KW-1185">Reference proteome</keyword>
<sequence>MAVDPLVARLWFESVDIDKSGSLCAKELRQALDIGGLSFSLGQAHLFVRAFDSQGNHRLNVNEFVALHSFLAGAQECFAQAARGARALAAADAAQALGRLGFTADAPAMQALLSRHDPEAKGLLTAENFLSMSLFMLSARRAFTTFDTARSGRIELSFNQFVYTSSHLA</sequence>
<evidence type="ECO:0000256" key="5">
    <source>
        <dbReference type="ARBA" id="ARBA00022837"/>
    </source>
</evidence>
<accession>A0A2J7ZV05</accession>
<gene>
    <name evidence="7" type="ORF">TSOC_009799</name>
</gene>
<feature type="domain" description="EF-hand" evidence="6">
    <location>
        <begin position="3"/>
        <end position="38"/>
    </location>
</feature>